<gene>
    <name evidence="1" type="ORF">EYB31_27570</name>
</gene>
<accession>A0A4Q9DIH1</accession>
<protein>
    <submittedName>
        <fullName evidence="1">Flagellar protein</fullName>
    </submittedName>
</protein>
<keyword evidence="1" id="KW-0966">Cell projection</keyword>
<dbReference type="AlphaFoldDB" id="A0A4Q9DIH1"/>
<evidence type="ECO:0000313" key="2">
    <source>
        <dbReference type="Proteomes" id="UP000293142"/>
    </source>
</evidence>
<evidence type="ECO:0000313" key="1">
    <source>
        <dbReference type="EMBL" id="TBL72989.1"/>
    </source>
</evidence>
<proteinExistence type="predicted"/>
<dbReference type="RefSeq" id="WP_131016708.1">
    <property type="nucleotide sequence ID" value="NZ_SIRE01000022.1"/>
</dbReference>
<keyword evidence="1" id="KW-0282">Flagellum</keyword>
<organism evidence="1 2">
    <name type="scientific">Paenibacillus thalictri</name>
    <dbReference type="NCBI Taxonomy" id="2527873"/>
    <lineage>
        <taxon>Bacteria</taxon>
        <taxon>Bacillati</taxon>
        <taxon>Bacillota</taxon>
        <taxon>Bacilli</taxon>
        <taxon>Bacillales</taxon>
        <taxon>Paenibacillaceae</taxon>
        <taxon>Paenibacillus</taxon>
    </lineage>
</organism>
<keyword evidence="1" id="KW-0969">Cilium</keyword>
<dbReference type="OrthoDB" id="1739831at2"/>
<sequence length="142" mass="16381">MSLNVGNCPRCGKIYVKNIHGICPHCIKEMELQYEKCLKYLREYRSCTLQELSEATDVPMQIITKFIREGRISIKHNPNMSIACEVCGGPIREGLMCESCRGRLLKDVSNMSEDEQRNKLLAEQKQEGISFKIKDRLNDRLK</sequence>
<comment type="caution">
    <text evidence="1">The sequence shown here is derived from an EMBL/GenBank/DDBJ whole genome shotgun (WGS) entry which is preliminary data.</text>
</comment>
<name>A0A4Q9DIH1_9BACL</name>
<dbReference type="Proteomes" id="UP000293142">
    <property type="component" value="Unassembled WGS sequence"/>
</dbReference>
<keyword evidence="2" id="KW-1185">Reference proteome</keyword>
<dbReference type="EMBL" id="SIRE01000022">
    <property type="protein sequence ID" value="TBL72989.1"/>
    <property type="molecule type" value="Genomic_DNA"/>
</dbReference>
<reference evidence="1 2" key="1">
    <citation type="submission" date="2019-02" db="EMBL/GenBank/DDBJ databases">
        <title>Paenibacillus sp. nov., isolated from surface-sterilized tissue of Thalictrum simplex L.</title>
        <authorList>
            <person name="Tuo L."/>
        </authorList>
    </citation>
    <scope>NUCLEOTIDE SEQUENCE [LARGE SCALE GENOMIC DNA]</scope>
    <source>
        <strain evidence="1 2">N2SHLJ1</strain>
    </source>
</reference>